<reference evidence="10 11" key="1">
    <citation type="submission" date="2020-08" db="EMBL/GenBank/DDBJ databases">
        <title>Sequencing the genomes of 1000 actinobacteria strains.</title>
        <authorList>
            <person name="Klenk H.-P."/>
        </authorList>
    </citation>
    <scope>NUCLEOTIDE SEQUENCE [LARGE SCALE GENOMIC DNA]</scope>
    <source>
        <strain evidence="10 11">DSM 45790</strain>
    </source>
</reference>
<evidence type="ECO:0000256" key="5">
    <source>
        <dbReference type="ARBA" id="ARBA00022618"/>
    </source>
</evidence>
<dbReference type="GO" id="GO:0051301">
    <property type="term" value="P:cell division"/>
    <property type="evidence" value="ECO:0007669"/>
    <property type="project" value="UniProtKB-KW"/>
</dbReference>
<dbReference type="InterPro" id="IPR007793">
    <property type="entry name" value="DivIVA_fam"/>
</dbReference>
<evidence type="ECO:0000256" key="6">
    <source>
        <dbReference type="ARBA" id="ARBA00023054"/>
    </source>
</evidence>
<keyword evidence="4" id="KW-0963">Cytoplasm</keyword>
<dbReference type="Pfam" id="PF05103">
    <property type="entry name" value="DivIVA"/>
    <property type="match status" value="1"/>
</dbReference>
<keyword evidence="5" id="KW-0132">Cell division</keyword>
<evidence type="ECO:0000313" key="10">
    <source>
        <dbReference type="EMBL" id="MBB5625934.1"/>
    </source>
</evidence>
<evidence type="ECO:0000256" key="4">
    <source>
        <dbReference type="ARBA" id="ARBA00022490"/>
    </source>
</evidence>
<dbReference type="AlphaFoldDB" id="A0A7W8Z1X7"/>
<organism evidence="10 11">
    <name type="scientific">Sphaerisporangium krabiense</name>
    <dbReference type="NCBI Taxonomy" id="763782"/>
    <lineage>
        <taxon>Bacteria</taxon>
        <taxon>Bacillati</taxon>
        <taxon>Actinomycetota</taxon>
        <taxon>Actinomycetes</taxon>
        <taxon>Streptosporangiales</taxon>
        <taxon>Streptosporangiaceae</taxon>
        <taxon>Sphaerisporangium</taxon>
    </lineage>
</organism>
<keyword evidence="11" id="KW-1185">Reference proteome</keyword>
<feature type="compositionally biased region" description="Low complexity" evidence="9">
    <location>
        <begin position="227"/>
        <end position="240"/>
    </location>
</feature>
<protein>
    <recommendedName>
        <fullName evidence="3">Cell wall synthesis protein Wag31</fullName>
    </recommendedName>
    <alternativeName>
        <fullName evidence="8">Antigen 84</fullName>
    </alternativeName>
</protein>
<feature type="region of interest" description="Disordered" evidence="9">
    <location>
        <begin position="1"/>
        <end position="21"/>
    </location>
</feature>
<comment type="similarity">
    <text evidence="2">Belongs to the DivIVA family.</text>
</comment>
<feature type="compositionally biased region" description="Basic and acidic residues" evidence="9">
    <location>
        <begin position="1"/>
        <end position="18"/>
    </location>
</feature>
<proteinExistence type="inferred from homology"/>
<comment type="subcellular location">
    <subcellularLocation>
        <location evidence="1">Cytoplasm</location>
    </subcellularLocation>
</comment>
<comment type="caution">
    <text evidence="10">The sequence shown here is derived from an EMBL/GenBank/DDBJ whole genome shotgun (WGS) entry which is preliminary data.</text>
</comment>
<dbReference type="NCBIfam" id="TIGR03544">
    <property type="entry name" value="DivI1A_domain"/>
    <property type="match status" value="1"/>
</dbReference>
<dbReference type="PANTHER" id="PTHR35794">
    <property type="entry name" value="CELL DIVISION PROTEIN DIVIVA"/>
    <property type="match status" value="1"/>
</dbReference>
<dbReference type="EMBL" id="JACHBR010000001">
    <property type="protein sequence ID" value="MBB5625934.1"/>
    <property type="molecule type" value="Genomic_DNA"/>
</dbReference>
<evidence type="ECO:0000313" key="11">
    <source>
        <dbReference type="Proteomes" id="UP000588112"/>
    </source>
</evidence>
<evidence type="ECO:0000256" key="1">
    <source>
        <dbReference type="ARBA" id="ARBA00004496"/>
    </source>
</evidence>
<evidence type="ECO:0000256" key="3">
    <source>
        <dbReference type="ARBA" id="ARBA00018787"/>
    </source>
</evidence>
<dbReference type="Proteomes" id="UP000588112">
    <property type="component" value="Unassembled WGS sequence"/>
</dbReference>
<dbReference type="PANTHER" id="PTHR35794:SF2">
    <property type="entry name" value="CELL DIVISION PROTEIN DIVIVA"/>
    <property type="match status" value="1"/>
</dbReference>
<dbReference type="GO" id="GO:0005737">
    <property type="term" value="C:cytoplasm"/>
    <property type="evidence" value="ECO:0007669"/>
    <property type="project" value="UniProtKB-SubCell"/>
</dbReference>
<evidence type="ECO:0000256" key="2">
    <source>
        <dbReference type="ARBA" id="ARBA00009008"/>
    </source>
</evidence>
<evidence type="ECO:0000256" key="7">
    <source>
        <dbReference type="ARBA" id="ARBA00023306"/>
    </source>
</evidence>
<keyword evidence="6" id="KW-0175">Coiled coil</keyword>
<accession>A0A7W8Z1X7</accession>
<dbReference type="RefSeq" id="WP_184609504.1">
    <property type="nucleotide sequence ID" value="NZ_BOOS01000037.1"/>
</dbReference>
<feature type="region of interest" description="Disordered" evidence="9">
    <location>
        <begin position="221"/>
        <end position="254"/>
    </location>
</feature>
<evidence type="ECO:0000256" key="8">
    <source>
        <dbReference type="ARBA" id="ARBA00031737"/>
    </source>
</evidence>
<dbReference type="Gene3D" id="6.10.250.660">
    <property type="match status" value="1"/>
</dbReference>
<gene>
    <name evidence="10" type="ORF">BJ981_001633</name>
</gene>
<evidence type="ECO:0000256" key="9">
    <source>
        <dbReference type="SAM" id="MobiDB-lite"/>
    </source>
</evidence>
<dbReference type="InterPro" id="IPR019933">
    <property type="entry name" value="DivIVA_domain"/>
</dbReference>
<keyword evidence="7" id="KW-0131">Cell cycle</keyword>
<sequence length="254" mass="27314">MSDEHRDHDPHHRDHVPEHVVTGTSMPAVTSNHRDGGGVTPADVHHKVFSTVRFREGYDMAEVDGFLAQVEATLTGLLHERAVLTARLGALPRSGDPSQTSAGENVARIVAVAQQAADQVIRDAHEQAAEIITQAHARADAVEDAAAAAAAVRERDAATRHRAAMAELDGLRSTRERRIHELYALTRDYGARFTGSMESQARQIHALVRDLERQADALLRELDPSSAHAAATEQPAAEDAGPLGRTPQAAGPSK</sequence>
<name>A0A7W8Z1X7_9ACTN</name>